<name>A0ABV6CDE8_9GAMM</name>
<organism evidence="1 2">
    <name type="scientific">Thorsellia kenyensis</name>
    <dbReference type="NCBI Taxonomy" id="1549888"/>
    <lineage>
        <taxon>Bacteria</taxon>
        <taxon>Pseudomonadati</taxon>
        <taxon>Pseudomonadota</taxon>
        <taxon>Gammaproteobacteria</taxon>
        <taxon>Enterobacterales</taxon>
        <taxon>Thorselliaceae</taxon>
        <taxon>Thorsellia</taxon>
    </lineage>
</organism>
<dbReference type="RefSeq" id="WP_385878362.1">
    <property type="nucleotide sequence ID" value="NZ_JBHLXE010000114.1"/>
</dbReference>
<accession>A0ABV6CDE8</accession>
<sequence>MTTYINKLLEISSSSLSSRKVMMHELFELGTSERVDELHSILNRSNGFYTFEGAFHLYSLESIDNTLGLVDWNRNDLWINDYNGLTQGALFFAQDIFGNQFSLLNNNIHLFNIETGQFEFLAKDFDSFCKLLLTDFNFLTGYSFANSWQVIHGKLPNGKRLSPKIPFVLGGQYDMNNLFLADSVNLMKTNGNIAAQIQNIQDGTKINLSFNHI</sequence>
<evidence type="ECO:0000313" key="2">
    <source>
        <dbReference type="Proteomes" id="UP001589758"/>
    </source>
</evidence>
<dbReference type="Proteomes" id="UP001589758">
    <property type="component" value="Unassembled WGS sequence"/>
</dbReference>
<comment type="caution">
    <text evidence="1">The sequence shown here is derived from an EMBL/GenBank/DDBJ whole genome shotgun (WGS) entry which is preliminary data.</text>
</comment>
<evidence type="ECO:0000313" key="1">
    <source>
        <dbReference type="EMBL" id="MFC0181009.1"/>
    </source>
</evidence>
<protein>
    <submittedName>
        <fullName evidence="1">SMI1/KNR4 family protein</fullName>
    </submittedName>
</protein>
<keyword evidence="2" id="KW-1185">Reference proteome</keyword>
<dbReference type="EMBL" id="JBHLXE010000114">
    <property type="protein sequence ID" value="MFC0181009.1"/>
    <property type="molecule type" value="Genomic_DNA"/>
</dbReference>
<proteinExistence type="predicted"/>
<gene>
    <name evidence="1" type="ORF">ACFFIT_13100</name>
</gene>
<reference evidence="1 2" key="1">
    <citation type="submission" date="2024-09" db="EMBL/GenBank/DDBJ databases">
        <authorList>
            <person name="Sun Q."/>
            <person name="Mori K."/>
        </authorList>
    </citation>
    <scope>NUCLEOTIDE SEQUENCE [LARGE SCALE GENOMIC DNA]</scope>
    <source>
        <strain evidence="1 2">CCM 8545</strain>
    </source>
</reference>